<feature type="domain" description="Ig-like" evidence="5">
    <location>
        <begin position="385"/>
        <end position="469"/>
    </location>
</feature>
<feature type="domain" description="Ig-like" evidence="5">
    <location>
        <begin position="19"/>
        <end position="103"/>
    </location>
</feature>
<dbReference type="GeneID" id="120049006"/>
<evidence type="ECO:0000313" key="7">
    <source>
        <dbReference type="RefSeq" id="XP_038851195.1"/>
    </source>
</evidence>
<evidence type="ECO:0000256" key="2">
    <source>
        <dbReference type="ARBA" id="ARBA00023157"/>
    </source>
</evidence>
<dbReference type="PANTHER" id="PTHR11481">
    <property type="entry name" value="IMMUNOGLOBULIN FC RECEPTOR"/>
    <property type="match status" value="1"/>
</dbReference>
<dbReference type="InterPro" id="IPR003598">
    <property type="entry name" value="Ig_sub2"/>
</dbReference>
<evidence type="ECO:0000313" key="6">
    <source>
        <dbReference type="Proteomes" id="UP000808372"/>
    </source>
</evidence>
<keyword evidence="4" id="KW-0812">Transmembrane</keyword>
<evidence type="ECO:0000256" key="1">
    <source>
        <dbReference type="ARBA" id="ARBA00022729"/>
    </source>
</evidence>
<dbReference type="Gene3D" id="2.60.40.10">
    <property type="entry name" value="Immunoglobulins"/>
    <property type="match status" value="7"/>
</dbReference>
<accession>A0A8U0UFU1</accession>
<evidence type="ECO:0000256" key="3">
    <source>
        <dbReference type="ARBA" id="ARBA00023319"/>
    </source>
</evidence>
<dbReference type="InterPro" id="IPR036179">
    <property type="entry name" value="Ig-like_dom_sf"/>
</dbReference>
<dbReference type="AlphaFoldDB" id="A0A8U0UFU1"/>
<sequence>MHIYDGKGIFQVSKGKAKAVLTIYPTSSQIFSGESVTLRCHIQRGEVTDWEYTWSKDAVDLFSREHKYEISEVMISNSGDYSCLGKHIDNGTYSMWSDAVRLTVTALPETTLTVNPNPAYNGETVTLTCSVGSDSGWMYTWYKDNTKKVVTLSSRHTTTGATFTISRAAESDQGLYWCQGEIQSRSISSIISYPVTITVKALPTASVKASPRGPLYSGETVTLQCDISDYRDWTYLWHRDNQHLPNLTSKTITISLPDQAGQYQCEGTRNGQPERTYLSSSLTIVVAALPKAYLTITPNPVYNGETVTLTCSVGSDGGWRYTWYKDNTKKVVTLPGRHTTTGVTFTIKRAAESDQGLYWCQGEIQSRSISSIISDPVTITVKDKPQAVLSVSPQWLNPGDSVTLSCWVKESSTGWRFFWYRTVPYTAGLLSLSDRSYSVEPLSGNRTSEDSYTLIPAGPSHTGGYLCRAGRGDPVYDTLYSEPQFLCVSDPQPSVSLKIRPNRTQHFTSKSLSLSCEEKRNSTGWRLKRYREKAVESECGSNWGSKAGSTCTISSIRKKDSGVYWCESGSGEYSNAVNITVDVGSLILENPPYPITERESVTLSCTNRYQETKPNPKVDFYKDGVLIRNETTGEMTIPAVSKSDEGSYKCKSNGRESPESWVTVRGVTPGPSTSVLVGVVVGLVVAGVLLAILLVLLCRYKNAGGPPSPKAPTWTPNRIKDLPRARLLMLGGANIYDTITRSDSNANDAGAATAGPSDVMYDQIQLKELDKKKKKMTSDPKENPVYSEVKTGKTTAATGPVDVTYAEVDLKQKAKAKKKKETSTPPEADSVYSQLKPVTAPVTTLPVSVKHHDHEPHNQQQLGNTCSKTTTIRLINTVTDPKHTHASSSNSQAE</sequence>
<keyword evidence="2" id="KW-1015">Disulfide bond</keyword>
<keyword evidence="4" id="KW-0472">Membrane</keyword>
<dbReference type="GO" id="GO:0009897">
    <property type="term" value="C:external side of plasma membrane"/>
    <property type="evidence" value="ECO:0007669"/>
    <property type="project" value="TreeGrafter"/>
</dbReference>
<dbReference type="PROSITE" id="PS50835">
    <property type="entry name" value="IG_LIKE"/>
    <property type="match status" value="7"/>
</dbReference>
<dbReference type="Pfam" id="PF13895">
    <property type="entry name" value="Ig_2"/>
    <property type="match status" value="2"/>
</dbReference>
<evidence type="ECO:0000256" key="4">
    <source>
        <dbReference type="SAM" id="Phobius"/>
    </source>
</evidence>
<feature type="domain" description="Ig-like" evidence="5">
    <location>
        <begin position="290"/>
        <end position="370"/>
    </location>
</feature>
<feature type="domain" description="Ig-like" evidence="5">
    <location>
        <begin position="203"/>
        <end position="283"/>
    </location>
</feature>
<dbReference type="PANTHER" id="PTHR11481:SF112">
    <property type="entry name" value="FC RECEPTOR-LIKE PROTEIN 4-RELATED"/>
    <property type="match status" value="1"/>
</dbReference>
<protein>
    <submittedName>
        <fullName evidence="7">Sialoadhesin-like</fullName>
    </submittedName>
</protein>
<dbReference type="InterPro" id="IPR050488">
    <property type="entry name" value="Ig_Fc_receptor"/>
</dbReference>
<dbReference type="GO" id="GO:0006955">
    <property type="term" value="P:immune response"/>
    <property type="evidence" value="ECO:0007669"/>
    <property type="project" value="TreeGrafter"/>
</dbReference>
<gene>
    <name evidence="7" type="primary">LOC120049006</name>
</gene>
<keyword evidence="4" id="KW-1133">Transmembrane helix</keyword>
<dbReference type="GO" id="GO:0004888">
    <property type="term" value="F:transmembrane signaling receptor activity"/>
    <property type="evidence" value="ECO:0007669"/>
    <property type="project" value="TreeGrafter"/>
</dbReference>
<organism evidence="6 7">
    <name type="scientific">Salvelinus namaycush</name>
    <name type="common">Lake trout</name>
    <name type="synonym">Salmo namaycush</name>
    <dbReference type="NCBI Taxonomy" id="8040"/>
    <lineage>
        <taxon>Eukaryota</taxon>
        <taxon>Metazoa</taxon>
        <taxon>Chordata</taxon>
        <taxon>Craniata</taxon>
        <taxon>Vertebrata</taxon>
        <taxon>Euteleostomi</taxon>
        <taxon>Actinopterygii</taxon>
        <taxon>Neopterygii</taxon>
        <taxon>Teleostei</taxon>
        <taxon>Protacanthopterygii</taxon>
        <taxon>Salmoniformes</taxon>
        <taxon>Salmonidae</taxon>
        <taxon>Salmoninae</taxon>
        <taxon>Salvelinus</taxon>
    </lineage>
</organism>
<dbReference type="Proteomes" id="UP000808372">
    <property type="component" value="Chromosome 6"/>
</dbReference>
<feature type="domain" description="Ig-like" evidence="5">
    <location>
        <begin position="493"/>
        <end position="580"/>
    </location>
</feature>
<dbReference type="GO" id="GO:0007166">
    <property type="term" value="P:cell surface receptor signaling pathway"/>
    <property type="evidence" value="ECO:0007669"/>
    <property type="project" value="TreeGrafter"/>
</dbReference>
<dbReference type="InterPro" id="IPR003599">
    <property type="entry name" value="Ig_sub"/>
</dbReference>
<dbReference type="KEGG" id="snh:120049006"/>
<evidence type="ECO:0000259" key="5">
    <source>
        <dbReference type="PROSITE" id="PS50835"/>
    </source>
</evidence>
<feature type="transmembrane region" description="Helical" evidence="4">
    <location>
        <begin position="675"/>
        <end position="698"/>
    </location>
</feature>
<dbReference type="InterPro" id="IPR007110">
    <property type="entry name" value="Ig-like_dom"/>
</dbReference>
<dbReference type="Pfam" id="PF13927">
    <property type="entry name" value="Ig_3"/>
    <property type="match status" value="2"/>
</dbReference>
<dbReference type="SMART" id="SM00409">
    <property type="entry name" value="IG"/>
    <property type="match status" value="7"/>
</dbReference>
<feature type="domain" description="Ig-like" evidence="5">
    <location>
        <begin position="584"/>
        <end position="663"/>
    </location>
</feature>
<dbReference type="RefSeq" id="XP_038851195.1">
    <property type="nucleotide sequence ID" value="XM_038995267.1"/>
</dbReference>
<dbReference type="Pfam" id="PF00047">
    <property type="entry name" value="ig"/>
    <property type="match status" value="1"/>
</dbReference>
<dbReference type="SMART" id="SM00408">
    <property type="entry name" value="IGc2"/>
    <property type="match status" value="7"/>
</dbReference>
<keyword evidence="1" id="KW-0732">Signal</keyword>
<dbReference type="InterPro" id="IPR013783">
    <property type="entry name" value="Ig-like_fold"/>
</dbReference>
<dbReference type="CDD" id="cd00096">
    <property type="entry name" value="Ig"/>
    <property type="match status" value="2"/>
</dbReference>
<dbReference type="InterPro" id="IPR013151">
    <property type="entry name" value="Immunoglobulin_dom"/>
</dbReference>
<reference evidence="7" key="1">
    <citation type="submission" date="2025-08" db="UniProtKB">
        <authorList>
            <consortium name="RefSeq"/>
        </authorList>
    </citation>
    <scope>IDENTIFICATION</scope>
    <source>
        <tissue evidence="7">White muscle</tissue>
    </source>
</reference>
<proteinExistence type="predicted"/>
<keyword evidence="6" id="KW-1185">Reference proteome</keyword>
<dbReference type="SUPFAM" id="SSF48726">
    <property type="entry name" value="Immunoglobulin"/>
    <property type="match status" value="7"/>
</dbReference>
<name>A0A8U0UFU1_SALNM</name>
<keyword evidence="3" id="KW-0393">Immunoglobulin domain</keyword>
<feature type="domain" description="Ig-like" evidence="5">
    <location>
        <begin position="108"/>
        <end position="188"/>
    </location>
</feature>